<keyword evidence="4" id="KW-1185">Reference proteome</keyword>
<keyword evidence="2" id="KW-0732">Signal</keyword>
<dbReference type="EMBL" id="CP086715">
    <property type="protein sequence ID" value="WOO79604.1"/>
    <property type="molecule type" value="Genomic_DNA"/>
</dbReference>
<evidence type="ECO:0000256" key="2">
    <source>
        <dbReference type="SAM" id="SignalP"/>
    </source>
</evidence>
<evidence type="ECO:0000313" key="4">
    <source>
        <dbReference type="Proteomes" id="UP000827549"/>
    </source>
</evidence>
<feature type="signal peptide" evidence="2">
    <location>
        <begin position="1"/>
        <end position="21"/>
    </location>
</feature>
<evidence type="ECO:0008006" key="5">
    <source>
        <dbReference type="Google" id="ProtNLM"/>
    </source>
</evidence>
<dbReference type="RefSeq" id="XP_062625636.1">
    <property type="nucleotide sequence ID" value="XM_062769652.1"/>
</dbReference>
<feature type="compositionally biased region" description="Low complexity" evidence="1">
    <location>
        <begin position="229"/>
        <end position="241"/>
    </location>
</feature>
<evidence type="ECO:0000313" key="3">
    <source>
        <dbReference type="EMBL" id="WOO79604.1"/>
    </source>
</evidence>
<dbReference type="Proteomes" id="UP000827549">
    <property type="component" value="Chromosome 2"/>
</dbReference>
<feature type="chain" id="PRO_5042222945" description="Extracellular membrane protein CFEM domain-containing protein" evidence="2">
    <location>
        <begin position="22"/>
        <end position="266"/>
    </location>
</feature>
<dbReference type="AlphaFoldDB" id="A0AAF1BKG9"/>
<gene>
    <name evidence="3" type="ORF">LOC62_02G003131</name>
</gene>
<evidence type="ECO:0000256" key="1">
    <source>
        <dbReference type="SAM" id="MobiDB-lite"/>
    </source>
</evidence>
<proteinExistence type="predicted"/>
<dbReference type="GeneID" id="87806377"/>
<feature type="region of interest" description="Disordered" evidence="1">
    <location>
        <begin position="188"/>
        <end position="241"/>
    </location>
</feature>
<name>A0AAF1BKG9_9TREE</name>
<protein>
    <recommendedName>
        <fullName evidence="5">Extracellular membrane protein CFEM domain-containing protein</fullName>
    </recommendedName>
</protein>
<sequence>MLARTTLLFVLVLAAVSGTLASVSPLALSDQPAALAAPDRADLARAHAAALYRRQASASATAGAQNSLGGSLGTNGVVYATGAGNSGEPVACLSSCTTWDSLYTGCMNNDTASCFGICTPYNWNQVVDCFSCTAKANGLNATGIDNVKASLTNLAKSCADAGSPVGSIASLTLSSTTTNLFSGLTVATPTPATPTSGHSSSSSTNGAVGPGGGIPIAPASTSGGGGNGNAQPPASSKPASSGAAAEDALSLAAVFVVVLASTLVTL</sequence>
<reference evidence="3" key="1">
    <citation type="submission" date="2023-10" db="EMBL/GenBank/DDBJ databases">
        <authorList>
            <person name="Noh H."/>
        </authorList>
    </citation>
    <scope>NUCLEOTIDE SEQUENCE</scope>
    <source>
        <strain evidence="3">DUCC4014</strain>
    </source>
</reference>
<organism evidence="3 4">
    <name type="scientific">Vanrija pseudolonga</name>
    <dbReference type="NCBI Taxonomy" id="143232"/>
    <lineage>
        <taxon>Eukaryota</taxon>
        <taxon>Fungi</taxon>
        <taxon>Dikarya</taxon>
        <taxon>Basidiomycota</taxon>
        <taxon>Agaricomycotina</taxon>
        <taxon>Tremellomycetes</taxon>
        <taxon>Trichosporonales</taxon>
        <taxon>Trichosporonaceae</taxon>
        <taxon>Vanrija</taxon>
    </lineage>
</organism>
<accession>A0AAF1BKG9</accession>
<feature type="compositionally biased region" description="Low complexity" evidence="1">
    <location>
        <begin position="188"/>
        <end position="207"/>
    </location>
</feature>